<protein>
    <recommendedName>
        <fullName evidence="4">C3H1-type domain-containing protein</fullName>
    </recommendedName>
</protein>
<dbReference type="OrthoDB" id="366951at2759"/>
<feature type="transmembrane region" description="Helical" evidence="2">
    <location>
        <begin position="1511"/>
        <end position="1534"/>
    </location>
</feature>
<gene>
    <name evidence="3" type="ORF">BBBOND_0006140</name>
</gene>
<name>A0A061BKJ0_BABBI</name>
<organism evidence="3">
    <name type="scientific">Babesia bigemina</name>
    <dbReference type="NCBI Taxonomy" id="5866"/>
    <lineage>
        <taxon>Eukaryota</taxon>
        <taxon>Sar</taxon>
        <taxon>Alveolata</taxon>
        <taxon>Apicomplexa</taxon>
        <taxon>Aconoidasida</taxon>
        <taxon>Piroplasmida</taxon>
        <taxon>Babesiidae</taxon>
        <taxon>Babesia</taxon>
    </lineage>
</organism>
<dbReference type="KEGG" id="bbig:BBBOND_0006140"/>
<accession>A0A061BKJ0</accession>
<keyword evidence="2" id="KW-1133">Transmembrane helix</keyword>
<evidence type="ECO:0000313" key="3">
    <source>
        <dbReference type="EMBL" id="CDR71952.1"/>
    </source>
</evidence>
<sequence>MGFLSGVLGAVKDDEAVKTYDKSDENIEKVINKLNNNIGSGRAGLVESVAAVKRWLEKYNSKVEELTTAVTDKLGELSSGLNVSTGTYYKQVASGSNETLEKQLETWNHTVHSIYNALNDIETNRINILHIALRDKIKNESRPIREILKALRDSTQLGAYKNQIKLVDAVLANEKKNMRTSIEVEYSSLSKTLESEYLKIWEEIRSLNHSRSTHFQNIYKSLEDAQKFLHQRFDNDYRNKLRWYLRQIQNEVDTIYVALQQNKSQLMQLVANGQQTLSTLKGHVGEYGVKKSGGNDLNTNWVELKGKITGLVSSVTNQTSGHLKLIAKNIETYAYRFEKMGFGPTVNKWVEDICAKEPVSGHINAYGNIMYTTRVTSAISQYITKISAASTNAVDSNGCVEKNLNNISKFLTAFIAKVDPSQTAEMAGSLHSQLQTQTPFSRADKSRLELAVKEILTALHSKAAQIKTELELLTTDKLHTDYNLGKSVDAAIRNVVAIESSLTTDYGLKITHALEKLKQPIDTFVTLLGDTVGDSGTFKQKLANEANGLQKVIDDLYNLTKENDDNGKDGVLNQKHKAMEHTMNELKGEINEKLKDMEFIVSQSDQALVEAVRNLRSMFKESHEKNQVSAKVLRSQLLSAVDRAFNEITTQVRCLFSEQRMAKLESLQKFVDRQKSDIAKIIFIDKTTGIKGMINAMSSKMSEYVDPLMYTELLIFSKYLHDYMDPIMTYIKDQVTDPTKTVTSPPPADPASKLTEIKGDFDKLLEHLHTHNSTRKYIYDHPFTVKLTTLKNATNDLSPSAFANPRHPELLDAVKQGLEGFVEQMERVYVNGYDGGEGIEKLGKLVDNKDKLTDDGRKLSNIFLTLLYILCSDLETLKKYGASAWKKIQINHTTGLGMFLDELGYEVSKKGEQNGELQDKPSSLGFHIFKNLSSTITAAEDIEHLKGCESNKKFGTNVTKKTDKFDVVDRLACLLTHLEQYCDVCHMTLNAKTRTPCSVFEMLCWFSGLPHTRVYSQMRDITIPEIIDELNKNENKKADRDVIELEADGADAADFKVSVSWVDPASKSLDAYPNNVIHGKVHTALDLLCAKSYDVLCTIVGTGDAYTMYGVEFNNNTLKLQYPSDPAACLDLLLAILRKLWPVVQFLYRQCSTPPEYYGWSKCTYGNSIQASCWQCGKHSSVHPSPDHTCSSTSPLHLYLTDGLKGMLPHQVTSVGCSSKCNTCPKNLPGMPCITPLGFTTFAGSTKLGKDLCNVLGKLLSNVHTTALFSLVPRPPSTLPEHFGFVCALVNACYDTNVIGNKGIKMSVESSIADKSISLYNQPSDITDALRNVYGATKTGHTADRHNADQSDLSTLTRDDTCSGLDVRCAPYLYSLSSDAYKYVANRHADLYLSWSVYLPWNFWNYLNRLLDAFQSIDCKSFGCSGFSTILGKHGIDHNCKCKAFTRCRGVLPTLYQYGFTFGNSKMLLDGATRRFCNEFRTQLHNVLKSKYFKDLFDKCDEFIFTIRQPFIWLNVALWSLSLFYLICVMVGRLDVLHIKSHLRIPSSHKITAQSLLAAAQVGRLAKISYLQP</sequence>
<dbReference type="EMBL" id="LK055263">
    <property type="protein sequence ID" value="CDR71952.1"/>
    <property type="molecule type" value="Genomic_DNA"/>
</dbReference>
<reference evidence="3" key="1">
    <citation type="journal article" date="2014" name="Nucleic Acids Res.">
        <title>The evolutionary dynamics of variant antigen genes in Babesia reveal a history of genomic innovation underlying host-parasite interaction.</title>
        <authorList>
            <person name="Jackson A.P."/>
            <person name="Otto T.D."/>
            <person name="Darby A."/>
            <person name="Ramaprasad A."/>
            <person name="Xia D."/>
            <person name="Echaide I.E."/>
            <person name="Farber M."/>
            <person name="Gahlot S."/>
            <person name="Gamble J."/>
            <person name="Gupta D."/>
            <person name="Gupta Y."/>
            <person name="Jackson L."/>
            <person name="Malandrin L."/>
            <person name="Malas T.B."/>
            <person name="Moussa E."/>
            <person name="Nair M."/>
            <person name="Reid AJ."/>
            <person name="Sanders M."/>
            <person name="Sharma J."/>
            <person name="Tracey A."/>
            <person name="Quail M.A."/>
            <person name="Weir W."/>
            <person name="Wastling J.M."/>
            <person name="Hall N."/>
            <person name="Willadsen P."/>
            <person name="Lingelbach K."/>
            <person name="Shiels B."/>
            <person name="Tait A."/>
            <person name="Berriman M."/>
            <person name="Allred D.R."/>
            <person name="Pain A."/>
        </authorList>
    </citation>
    <scope>NUCLEOTIDE SEQUENCE</scope>
    <source>
        <strain evidence="3">Bond</strain>
    </source>
</reference>
<evidence type="ECO:0008006" key="4">
    <source>
        <dbReference type="Google" id="ProtNLM"/>
    </source>
</evidence>
<keyword evidence="2" id="KW-0472">Membrane</keyword>
<evidence type="ECO:0000256" key="1">
    <source>
        <dbReference type="SAM" id="Coils"/>
    </source>
</evidence>
<evidence type="ECO:0000256" key="2">
    <source>
        <dbReference type="SAM" id="Phobius"/>
    </source>
</evidence>
<dbReference type="GeneID" id="24562169"/>
<keyword evidence="1" id="KW-0175">Coiled coil</keyword>
<dbReference type="VEuPathDB" id="PiroplasmaDB:BBBOND_0006140"/>
<feature type="coiled-coil region" evidence="1">
    <location>
        <begin position="539"/>
        <end position="596"/>
    </location>
</feature>
<keyword evidence="2" id="KW-0812">Transmembrane</keyword>
<reference evidence="3" key="2">
    <citation type="submission" date="2014-06" db="EMBL/GenBank/DDBJ databases">
        <authorList>
            <person name="Aslett M."/>
            <person name="De Silva Nishadi"/>
        </authorList>
    </citation>
    <scope>NUCLEOTIDE SEQUENCE</scope>
    <source>
        <strain evidence="3">Bond</strain>
    </source>
</reference>
<dbReference type="RefSeq" id="XP_012770894.1">
    <property type="nucleotide sequence ID" value="XM_012915440.1"/>
</dbReference>
<proteinExistence type="predicted"/>